<dbReference type="Gene3D" id="3.30.470.20">
    <property type="entry name" value="ATP-grasp fold, B domain"/>
    <property type="match status" value="1"/>
</dbReference>
<comment type="catalytic activity">
    <reaction evidence="12">
        <text>hydrogencarbonate + acetyl-CoA + ATP = malonyl-CoA + ADP + phosphate + H(+)</text>
        <dbReference type="Rhea" id="RHEA:11308"/>
        <dbReference type="ChEBI" id="CHEBI:15378"/>
        <dbReference type="ChEBI" id="CHEBI:17544"/>
        <dbReference type="ChEBI" id="CHEBI:30616"/>
        <dbReference type="ChEBI" id="CHEBI:43474"/>
        <dbReference type="ChEBI" id="CHEBI:57288"/>
        <dbReference type="ChEBI" id="CHEBI:57384"/>
        <dbReference type="ChEBI" id="CHEBI:456216"/>
        <dbReference type="EC" id="6.4.1.2"/>
    </reaction>
</comment>
<dbReference type="InterPro" id="IPR011763">
    <property type="entry name" value="COA_CT_C"/>
</dbReference>
<dbReference type="STRING" id="6216.A0A0R3SAC4"/>
<feature type="compositionally biased region" description="Basic and acidic residues" evidence="15">
    <location>
        <begin position="2554"/>
        <end position="2563"/>
    </location>
</feature>
<dbReference type="InterPro" id="IPR005482">
    <property type="entry name" value="Biotin_COase_C"/>
</dbReference>
<keyword evidence="9" id="KW-0275">Fatty acid biosynthesis</keyword>
<dbReference type="WBParaSite" id="HDID_0000129401-mRNA-1">
    <property type="protein sequence ID" value="HDID_0000129401-mRNA-1"/>
    <property type="gene ID" value="HDID_0000129401"/>
</dbReference>
<dbReference type="Gene3D" id="3.30.1490.20">
    <property type="entry name" value="ATP-grasp fold, A domain"/>
    <property type="match status" value="1"/>
</dbReference>
<dbReference type="UniPathway" id="UPA00655">
    <property type="reaction ID" value="UER00711"/>
</dbReference>
<evidence type="ECO:0000256" key="12">
    <source>
        <dbReference type="ARBA" id="ARBA00048065"/>
    </source>
</evidence>
<dbReference type="InterPro" id="IPR011053">
    <property type="entry name" value="Single_hybrid_motif"/>
</dbReference>
<feature type="domain" description="CoA carboxyltransferase N-terminal" evidence="18">
    <location>
        <begin position="1696"/>
        <end position="2047"/>
    </location>
</feature>
<dbReference type="Pfam" id="PF00289">
    <property type="entry name" value="Biotin_carb_N"/>
    <property type="match status" value="1"/>
</dbReference>
<feature type="domain" description="ATP-grasp" evidence="16">
    <location>
        <begin position="174"/>
        <end position="374"/>
    </location>
</feature>
<dbReference type="Gene3D" id="2.40.50.100">
    <property type="match status" value="1"/>
</dbReference>
<evidence type="ECO:0000313" key="21">
    <source>
        <dbReference type="EMBL" id="VUZ42492.1"/>
    </source>
</evidence>
<dbReference type="Gene3D" id="3.90.226.10">
    <property type="entry name" value="2-enoyl-CoA Hydratase, Chain A, domain 1"/>
    <property type="match status" value="2"/>
</dbReference>
<organism evidence="24">
    <name type="scientific">Hymenolepis diminuta</name>
    <name type="common">Rat tapeworm</name>
    <dbReference type="NCBI Taxonomy" id="6216"/>
    <lineage>
        <taxon>Eukaryota</taxon>
        <taxon>Metazoa</taxon>
        <taxon>Spiralia</taxon>
        <taxon>Lophotrochozoa</taxon>
        <taxon>Platyhelminthes</taxon>
        <taxon>Cestoda</taxon>
        <taxon>Eucestoda</taxon>
        <taxon>Cyclophyllidea</taxon>
        <taxon>Hymenolepididae</taxon>
        <taxon>Hymenolepis</taxon>
    </lineage>
</organism>
<proteinExistence type="predicted"/>
<evidence type="ECO:0000256" key="15">
    <source>
        <dbReference type="SAM" id="MobiDB-lite"/>
    </source>
</evidence>
<evidence type="ECO:0000256" key="3">
    <source>
        <dbReference type="ARBA" id="ARBA00022516"/>
    </source>
</evidence>
<dbReference type="InterPro" id="IPR049074">
    <property type="entry name" value="ACCA_BT"/>
</dbReference>
<feature type="domain" description="CoA carboxyltransferase C-terminal" evidence="19">
    <location>
        <begin position="2053"/>
        <end position="2391"/>
    </location>
</feature>
<keyword evidence="3" id="KW-0444">Lipid biosynthesis</keyword>
<dbReference type="PROSITE" id="PS00866">
    <property type="entry name" value="CPSASE_1"/>
    <property type="match status" value="1"/>
</dbReference>
<dbReference type="InterPro" id="IPR000089">
    <property type="entry name" value="Biotin_lipoyl"/>
</dbReference>
<dbReference type="PANTHER" id="PTHR45728">
    <property type="entry name" value="ACETYL-COA CARBOXYLASE, ISOFORM A"/>
    <property type="match status" value="1"/>
</dbReference>
<evidence type="ECO:0000313" key="22">
    <source>
        <dbReference type="Proteomes" id="UP000274504"/>
    </source>
</evidence>
<evidence type="ECO:0000256" key="1">
    <source>
        <dbReference type="ARBA" id="ARBA00001953"/>
    </source>
</evidence>
<feature type="compositionally biased region" description="Low complexity" evidence="15">
    <location>
        <begin position="2626"/>
        <end position="2635"/>
    </location>
</feature>
<feature type="region of interest" description="Disordered" evidence="15">
    <location>
        <begin position="2615"/>
        <end position="2635"/>
    </location>
</feature>
<dbReference type="FunFam" id="2.40.460.10:FF:000001">
    <property type="entry name" value="Acetyl-CoA carboxylase 1"/>
    <property type="match status" value="1"/>
</dbReference>
<dbReference type="FunFam" id="2.40.50.100:FF:000005">
    <property type="entry name" value="Acetyl-CoA carboxylase 1"/>
    <property type="match status" value="1"/>
</dbReference>
<evidence type="ECO:0000256" key="7">
    <source>
        <dbReference type="ARBA" id="ARBA00022840"/>
    </source>
</evidence>
<dbReference type="EMBL" id="CABIJS010000089">
    <property type="protein sequence ID" value="VUZ42492.1"/>
    <property type="molecule type" value="Genomic_DNA"/>
</dbReference>
<evidence type="ECO:0000256" key="6">
    <source>
        <dbReference type="ARBA" id="ARBA00022832"/>
    </source>
</evidence>
<dbReference type="InterPro" id="IPR049076">
    <property type="entry name" value="ACCA"/>
</dbReference>
<dbReference type="FunFam" id="3.30.1490.20:FF:000003">
    <property type="entry name" value="acetyl-CoA carboxylase isoform X1"/>
    <property type="match status" value="1"/>
</dbReference>
<dbReference type="CDD" id="cd06850">
    <property type="entry name" value="biotinyl_domain"/>
    <property type="match status" value="1"/>
</dbReference>
<dbReference type="GO" id="GO:0004075">
    <property type="term" value="F:biotin carboxylase activity"/>
    <property type="evidence" value="ECO:0007669"/>
    <property type="project" value="UniProtKB-EC"/>
</dbReference>
<feature type="region of interest" description="Disordered" evidence="15">
    <location>
        <begin position="2552"/>
        <end position="2572"/>
    </location>
</feature>
<dbReference type="Proteomes" id="UP000321570">
    <property type="component" value="Unassembled WGS sequence"/>
</dbReference>
<dbReference type="PROSITE" id="PS50975">
    <property type="entry name" value="ATP_GRASP"/>
    <property type="match status" value="1"/>
</dbReference>
<gene>
    <name evidence="20" type="ORF">HDID_LOCUS1295</name>
    <name evidence="21" type="ORF">WMSIL1_LOCUS3173</name>
</gene>
<keyword evidence="23" id="KW-1185">Reference proteome</keyword>
<dbReference type="SUPFAM" id="SSF52096">
    <property type="entry name" value="ClpP/crotonase"/>
    <property type="match status" value="2"/>
</dbReference>
<dbReference type="InterPro" id="IPR013815">
    <property type="entry name" value="ATP_grasp_subdomain_1"/>
</dbReference>
<dbReference type="EMBL" id="UYSG01000231">
    <property type="protein sequence ID" value="VDL18756.1"/>
    <property type="molecule type" value="Genomic_DNA"/>
</dbReference>
<comment type="catalytic activity">
    <reaction evidence="13">
        <text>N(6)-biotinyl-L-lysyl-[protein] + hydrogencarbonate + ATP = N(6)-carboxybiotinyl-L-lysyl-[protein] + ADP + phosphate + H(+)</text>
        <dbReference type="Rhea" id="RHEA:13501"/>
        <dbReference type="Rhea" id="RHEA-COMP:10505"/>
        <dbReference type="Rhea" id="RHEA-COMP:10506"/>
        <dbReference type="ChEBI" id="CHEBI:15378"/>
        <dbReference type="ChEBI" id="CHEBI:17544"/>
        <dbReference type="ChEBI" id="CHEBI:30616"/>
        <dbReference type="ChEBI" id="CHEBI:43474"/>
        <dbReference type="ChEBI" id="CHEBI:83144"/>
        <dbReference type="ChEBI" id="CHEBI:83145"/>
        <dbReference type="ChEBI" id="CHEBI:456216"/>
        <dbReference type="EC" id="6.3.4.14"/>
    </reaction>
</comment>
<dbReference type="GO" id="GO:0046872">
    <property type="term" value="F:metal ion binding"/>
    <property type="evidence" value="ECO:0007669"/>
    <property type="project" value="InterPro"/>
</dbReference>
<dbReference type="PANTHER" id="PTHR45728:SF3">
    <property type="entry name" value="ACETYL-COA CARBOXYLASE"/>
    <property type="match status" value="1"/>
</dbReference>
<evidence type="ECO:0000313" key="20">
    <source>
        <dbReference type="EMBL" id="VDL18756.1"/>
    </source>
</evidence>
<dbReference type="InterPro" id="IPR001882">
    <property type="entry name" value="Biotin_BS"/>
</dbReference>
<dbReference type="Pfam" id="PF21385">
    <property type="entry name" value="ACCA_BT"/>
    <property type="match status" value="1"/>
</dbReference>
<evidence type="ECO:0000256" key="14">
    <source>
        <dbReference type="PROSITE-ProRule" id="PRU00409"/>
    </source>
</evidence>
<accession>A0A0R3SAC4</accession>
<dbReference type="InterPro" id="IPR011762">
    <property type="entry name" value="COA_CT_N"/>
</dbReference>
<evidence type="ECO:0000259" key="16">
    <source>
        <dbReference type="PROSITE" id="PS50975"/>
    </source>
</evidence>
<dbReference type="Gene3D" id="2.40.460.10">
    <property type="entry name" value="Biotin dependent carboxylase carboxyltransferase"/>
    <property type="match status" value="1"/>
</dbReference>
<dbReference type="Gene3D" id="3.90.1770.10">
    <property type="entry name" value="PreATP-grasp domain"/>
    <property type="match status" value="1"/>
</dbReference>
<dbReference type="SUPFAM" id="SSF52440">
    <property type="entry name" value="PreATP-grasp domain"/>
    <property type="match status" value="1"/>
</dbReference>
<reference evidence="20 22" key="2">
    <citation type="submission" date="2018-11" db="EMBL/GenBank/DDBJ databases">
        <authorList>
            <consortium name="Pathogen Informatics"/>
        </authorList>
    </citation>
    <scope>NUCLEOTIDE SEQUENCE [LARGE SCALE GENOMIC DNA]</scope>
</reference>
<keyword evidence="6" id="KW-0276">Fatty acid metabolism</keyword>
<comment type="pathway">
    <text evidence="2">Lipid metabolism; malonyl-CoA biosynthesis; malonyl-CoA from acetyl-CoA: step 1/1.</text>
</comment>
<dbReference type="Pfam" id="PF02786">
    <property type="entry name" value="CPSase_L_D2"/>
    <property type="match status" value="1"/>
</dbReference>
<dbReference type="GO" id="GO:0005524">
    <property type="term" value="F:ATP binding"/>
    <property type="evidence" value="ECO:0007669"/>
    <property type="project" value="UniProtKB-UniRule"/>
</dbReference>
<dbReference type="GO" id="GO:0003989">
    <property type="term" value="F:acetyl-CoA carboxylase activity"/>
    <property type="evidence" value="ECO:0007669"/>
    <property type="project" value="UniProtKB-EC"/>
</dbReference>
<evidence type="ECO:0000256" key="4">
    <source>
        <dbReference type="ARBA" id="ARBA00022598"/>
    </source>
</evidence>
<keyword evidence="11" id="KW-0511">Multifunctional enzyme</keyword>
<dbReference type="InterPro" id="IPR005479">
    <property type="entry name" value="CPAse_ATP-bd"/>
</dbReference>
<evidence type="ECO:0000313" key="24">
    <source>
        <dbReference type="WBParaSite" id="HDID_0000129401-mRNA-1"/>
    </source>
</evidence>
<protein>
    <submittedName>
        <fullName evidence="24">Acetyl-CoA carboxylase</fullName>
    </submittedName>
</protein>
<comment type="cofactor">
    <cofactor evidence="1">
        <name>biotin</name>
        <dbReference type="ChEBI" id="CHEBI:57586"/>
    </cofactor>
</comment>
<dbReference type="InterPro" id="IPR011764">
    <property type="entry name" value="Biotin_carboxylation_dom"/>
</dbReference>
<dbReference type="SUPFAM" id="SSF51230">
    <property type="entry name" value="Single hybrid motif"/>
    <property type="match status" value="1"/>
</dbReference>
<dbReference type="PROSITE" id="PS00867">
    <property type="entry name" value="CPSASE_2"/>
    <property type="match status" value="1"/>
</dbReference>
<dbReference type="Proteomes" id="UP000274504">
    <property type="component" value="Unassembled WGS sequence"/>
</dbReference>
<dbReference type="PROSITE" id="PS50979">
    <property type="entry name" value="BC"/>
    <property type="match status" value="1"/>
</dbReference>
<dbReference type="PROSITE" id="PS00188">
    <property type="entry name" value="BIOTIN"/>
    <property type="match status" value="1"/>
</dbReference>
<evidence type="ECO:0000256" key="5">
    <source>
        <dbReference type="ARBA" id="ARBA00022741"/>
    </source>
</evidence>
<evidence type="ECO:0000256" key="8">
    <source>
        <dbReference type="ARBA" id="ARBA00023098"/>
    </source>
</evidence>
<evidence type="ECO:0000259" key="17">
    <source>
        <dbReference type="PROSITE" id="PS50979"/>
    </source>
</evidence>
<dbReference type="GO" id="GO:0005739">
    <property type="term" value="C:mitochondrion"/>
    <property type="evidence" value="ECO:0007669"/>
    <property type="project" value="TreeGrafter"/>
</dbReference>
<dbReference type="Pfam" id="PF02785">
    <property type="entry name" value="Biotin_carb_C"/>
    <property type="match status" value="1"/>
</dbReference>
<dbReference type="InterPro" id="IPR011761">
    <property type="entry name" value="ATP-grasp"/>
</dbReference>
<dbReference type="InterPro" id="IPR013537">
    <property type="entry name" value="AcCoA_COase_cen"/>
</dbReference>
<evidence type="ECO:0000256" key="13">
    <source>
        <dbReference type="ARBA" id="ARBA00048600"/>
    </source>
</evidence>
<dbReference type="Pfam" id="PF08326">
    <property type="entry name" value="ACC_central"/>
    <property type="match status" value="2"/>
</dbReference>
<dbReference type="SMART" id="SM00878">
    <property type="entry name" value="Biotin_carb_C"/>
    <property type="match status" value="1"/>
</dbReference>
<evidence type="ECO:0000259" key="19">
    <source>
        <dbReference type="PROSITE" id="PS50989"/>
    </source>
</evidence>
<evidence type="ECO:0000259" key="18">
    <source>
        <dbReference type="PROSITE" id="PS50980"/>
    </source>
</evidence>
<reference evidence="21 23" key="3">
    <citation type="submission" date="2019-07" db="EMBL/GenBank/DDBJ databases">
        <authorList>
            <person name="Jastrzebski P J."/>
            <person name="Paukszto L."/>
            <person name="Jastrzebski P J."/>
        </authorList>
    </citation>
    <scope>NUCLEOTIDE SEQUENCE [LARGE SCALE GENOMIC DNA]</scope>
    <source>
        <strain evidence="21 23">WMS-il1</strain>
    </source>
</reference>
<dbReference type="FunFam" id="3.40.50.20:FF:000005">
    <property type="entry name" value="acetyl-CoA carboxylase isoform X2"/>
    <property type="match status" value="1"/>
</dbReference>
<evidence type="ECO:0000256" key="9">
    <source>
        <dbReference type="ARBA" id="ARBA00023160"/>
    </source>
</evidence>
<evidence type="ECO:0000256" key="10">
    <source>
        <dbReference type="ARBA" id="ARBA00023267"/>
    </source>
</evidence>
<dbReference type="Pfam" id="PF01039">
    <property type="entry name" value="Carboxyl_trans"/>
    <property type="match status" value="1"/>
</dbReference>
<dbReference type="PROSITE" id="PS50980">
    <property type="entry name" value="COA_CT_NTER"/>
    <property type="match status" value="1"/>
</dbReference>
<feature type="domain" description="Biotin carboxylation" evidence="17">
    <location>
        <begin position="18"/>
        <end position="527"/>
    </location>
</feature>
<dbReference type="InterPro" id="IPR011054">
    <property type="entry name" value="Rudment_hybrid_motif"/>
</dbReference>
<dbReference type="SUPFAM" id="SSF56059">
    <property type="entry name" value="Glutathione synthetase ATP-binding domain-like"/>
    <property type="match status" value="1"/>
</dbReference>
<dbReference type="InterPro" id="IPR029045">
    <property type="entry name" value="ClpP/crotonase-like_dom_sf"/>
</dbReference>
<dbReference type="GO" id="GO:0006633">
    <property type="term" value="P:fatty acid biosynthetic process"/>
    <property type="evidence" value="ECO:0007669"/>
    <property type="project" value="UniProtKB-KW"/>
</dbReference>
<dbReference type="InterPro" id="IPR034733">
    <property type="entry name" value="AcCoA_carboxyl_beta"/>
</dbReference>
<dbReference type="OrthoDB" id="14612at2759"/>
<evidence type="ECO:0000313" key="23">
    <source>
        <dbReference type="Proteomes" id="UP000321570"/>
    </source>
</evidence>
<keyword evidence="5 14" id="KW-0547">Nucleotide-binding</keyword>
<reference evidence="24" key="1">
    <citation type="submission" date="2016-04" db="UniProtKB">
        <authorList>
            <consortium name="WormBaseParasite"/>
        </authorList>
    </citation>
    <scope>IDENTIFICATION</scope>
</reference>
<keyword evidence="7 14" id="KW-0067">ATP-binding</keyword>
<dbReference type="InterPro" id="IPR016185">
    <property type="entry name" value="PreATP-grasp_dom_sf"/>
</dbReference>
<keyword evidence="4" id="KW-0436">Ligase</keyword>
<evidence type="ECO:0000256" key="11">
    <source>
        <dbReference type="ARBA" id="ARBA00023268"/>
    </source>
</evidence>
<name>A0A0R3SAC4_HYMDI</name>
<keyword evidence="8" id="KW-0443">Lipid metabolism</keyword>
<keyword evidence="10" id="KW-0092">Biotin</keyword>
<dbReference type="PROSITE" id="PS50989">
    <property type="entry name" value="COA_CT_CTER"/>
    <property type="match status" value="1"/>
</dbReference>
<dbReference type="InterPro" id="IPR005481">
    <property type="entry name" value="BC-like_N"/>
</dbReference>
<sequence>MSFLSTEDFVRALDGQRCIKRILVANNGIAAVKCMRSIRSWAYVTFRNAETFFFVCMASPEDVHASAEYIKMANKMVMVPGGSNVNNYANVELILQTAVSNHVDAVWAGWGHASENPQLPEVLAKHNIAFLGPSHEAMWALGDKIASTILAQSAGVPTVPWSGSHITVDVKKLEKSFQYSSLVLSELISADDFANACVNTPEECLAVSDRIGYPVMIKASEGGGGKGIRRVTRSEDVAGLFNQVRSEVPESPIFVMKCMEHVRHLEVQLLADQYGEAISLYGRDCSVQRRHQKILEEAPCVVAPKSVFDAMERDAIRMAKLVGYCSAGTVEYLYNPRTQEYFFLELNPRLQVEHPCTEVVSGVNLPACQLQIAMGISLIRIKDIRQLFGLAQSPILSMSLSDNLHLRHPPSSHVIAVRITSEDPDEGFKPHSGDVIELNFKSSRSVWGYFSVGTVGGIHEFADSQFGHCFSAEASREEARENMVLALRELLIRGDFRTTVEYLIKILESDAYTRNEIDTEWLDRLIAQKDKSDKPDVLLGVMCTALHIGYNALEKATKSFHAHVERGQFIPTNELSNIVDVTLIADGIKYVLQVVRTGKTAFHLITNRGLQSAEVIRMSGDGLLINHDSSSYMTYCQEDAQGYRTVIDNRTVAFFKEWDPSILRSPSTGKLVQYIVGDGCHVFENEVYALVEVMKLVLELRAPASGVLFHLRCVGAILEPGAPIARLQLDDPQQCQNLELFTGQLIPVHTSGGDTCSSSDFMVPSISSLSYGDDGVFSGIDIICNTSGNSSSALATMISGGSAVHRVFNRCLRELEEVLLGYVLPEPFFSEWLKPKLDELFQCLRDPNLPLLELEDLVAQLSGRLPICVEQQLRSIASSYSNQLTSVLANFPSEKILRVIEAGCPKGSKATDSAITAYQELTSRLVDLVRRFEGGVRGNASRVLVNLIAAYVAVEQHYQHGQYDRCVTLLFSRQKESTGSTGSSGGCGGSTGDLSSTATDLLPHLSGSPSCPEWITSLADPTVVADVVAVHFSHHHLAAKNALVCGLIERSGELREELFPRLAKDLFDSLTALTQLGQAENAKVALSARKFLISAQSPPYELRRNQVESLILSAISTFGDGNSTAENLQRLITSETSVFDVLLEFFYHQNPNVVNAALEVYVRRAYITYELTGLHHALITPTSDKATIVHAIFFRFLLPNATMQNKLWKRAMQAKSCGSMESDSHTSKYYIGNTEISYSPPGEKISTDFDDSDAIFNLSSSASKACGEEFVDSTQHPDLNSWFSSDGKTPEYIRSSTDLSRQVSAVDGSEQESVPRNFSVIDIPSHGISAEWRKQEIHNRERLGAIVVFNSFEHMKLSFPAFMIRFEQKQKIMMMDRRVGGRRQGSFPTSLTCRNSIVAFQDPPFETTNANDEPINVMNIGIRWPPEGQEEPSEEATVRMLEGFCQEQCERLKSVGVRRITFMLITPGKFPLLFNYRARDDFKEDRVYRNLEPALAFQMEINRLQNYDLEPIPVLNRRMQMYFGQAKISQGQGAVDFRFFVRSMIRHADLVSKEASFEYLRSEAERTLLEAMDALEMAFSHPKANFTTGNHIFLNFAPTLLLEDIAQLQSTVRSTILRYATRLIKLRVKQAELKLVIRHSKNGPRIPIRLIISNEQGYSLVLELYREVPNPRTGAIHLVSYGERKGSLHGTLASAPHQTKDFLQLKRFQAQKYSSTYVYDYPVVFRQVLGEVWKSFGGSPPALSSCTESANGNGRDLDAGKNLIECKELCLNSAGELVHVDRPPCLNKIGMVVWYIVMRTPEYPEGRPMIVIANDVTHNAGSFGPCEDLVFYRASELARRLGIPRIFLAANTGARIRLAEEVKAAFKVAWVDEKNPVMGFNYLYLTPEDYERLKKFNSVNCEKIVEANGEERYKLVDIIGKEFDISAENLRGSALIASETAQAYEKCFTLSVVTSRTIGIGAYLVRLGQRVIQIENSHIILTGAMALNKLLGRQVYTGNGQLGGVQVMANNGVCHLVVPDEYSAMQQVVDWLSFVPISRGARLPLLRGPYPDPIDRTVEYMPSRERTNDDPRWMFTGVMSGQLQTISKSPPASAEPRTDQTWLSGFFDRDTWREALGAWAAGVIVGRARLGGIPCGVITPETRVSVCRVPADPANPASEAQTINQAGQVWYPDSSYKTAQAIADFAREEIPLFVFANWRGFSGGLKDMYDQVLKFGAMIVESLRTYPTPVFIYLPPHAELRGGAWVVIDPAINPDRMEFFCTPQTCRGGVLEPEGTVEIKYRTPDLLSTINRLDDQCAQLAREITAAKSATPQSFAVVKELQDKLKKRQQDLLPIYHQVAHHFADLHDTPGRLVARGLVHGIVEWRSSRAFFFARLSRRLVEQDAVQRLRRAHNPTVIPSASTPHQALYDPFVCRKGEQPHFNLPTVLEKPGGTTPVTGISSANEESEILLSTSELACKLIAEIGAQRCVSIRQALTHIRQWFLEDNWILNGGKSETKELSDQDAKMTWQQADITVARWLAGQLGYTQLVEALRGLRNLKFDPSTCIWSLPEGDEAKQAEKTTPETSTSSFLPRLEDITREQIVNHIRRLLIQYPECIDEAQDCIQILQSTRPLSPSTVIGRHTSESSSETVSKT</sequence>
<evidence type="ECO:0000256" key="2">
    <source>
        <dbReference type="ARBA" id="ARBA00004956"/>
    </source>
</evidence>
<dbReference type="GO" id="GO:2001295">
    <property type="term" value="P:malonyl-CoA biosynthetic process"/>
    <property type="evidence" value="ECO:0007669"/>
    <property type="project" value="UniProtKB-UniPathway"/>
</dbReference>
<dbReference type="SUPFAM" id="SSF51246">
    <property type="entry name" value="Rudiment single hybrid motif"/>
    <property type="match status" value="1"/>
</dbReference>
<dbReference type="Gene3D" id="3.40.50.20">
    <property type="match status" value="1"/>
</dbReference>
<dbReference type="Pfam" id="PF00364">
    <property type="entry name" value="Biotin_lipoyl"/>
    <property type="match status" value="1"/>
</dbReference>